<evidence type="ECO:0000256" key="1">
    <source>
        <dbReference type="SAM" id="MobiDB-lite"/>
    </source>
</evidence>
<keyword evidence="3" id="KW-1185">Reference proteome</keyword>
<gene>
    <name evidence="2" type="ORF">HUG10_07520</name>
</gene>
<organism evidence="2 3">
    <name type="scientific">Halorarum halophilum</name>
    <dbReference type="NCBI Taxonomy" id="2743090"/>
    <lineage>
        <taxon>Archaea</taxon>
        <taxon>Methanobacteriati</taxon>
        <taxon>Methanobacteriota</taxon>
        <taxon>Stenosarchaea group</taxon>
        <taxon>Halobacteria</taxon>
        <taxon>Halobacteriales</taxon>
        <taxon>Haloferacaceae</taxon>
        <taxon>Halorarum</taxon>
    </lineage>
</organism>
<name>A0A7D5GBJ7_9EURY</name>
<dbReference type="AlphaFoldDB" id="A0A7D5GBJ7"/>
<proteinExistence type="predicted"/>
<protein>
    <submittedName>
        <fullName evidence="2">Uncharacterized protein</fullName>
    </submittedName>
</protein>
<dbReference type="KEGG" id="halg:HUG10_07520"/>
<evidence type="ECO:0000313" key="2">
    <source>
        <dbReference type="EMBL" id="QLG27405.1"/>
    </source>
</evidence>
<reference evidence="2 3" key="1">
    <citation type="submission" date="2020-07" db="EMBL/GenBank/DDBJ databases">
        <title>Gai3-2, isolated from salt lake.</title>
        <authorList>
            <person name="Cui H."/>
            <person name="Shi X."/>
        </authorList>
    </citation>
    <scope>NUCLEOTIDE SEQUENCE [LARGE SCALE GENOMIC DNA]</scope>
    <source>
        <strain evidence="2 3">Gai3-2</strain>
    </source>
</reference>
<sequence>MTSAVHPPISIDGDHPTAVTLTLPDRGESELRVTVHHEAGVRNVVEEDDLEFDGDTVVVRNLQRYVTHDEQCVSLHVNWDGGGLQVAFTVD</sequence>
<dbReference type="GeneID" id="56028671"/>
<dbReference type="EMBL" id="CP058529">
    <property type="protein sequence ID" value="QLG27405.1"/>
    <property type="molecule type" value="Genomic_DNA"/>
</dbReference>
<feature type="region of interest" description="Disordered" evidence="1">
    <location>
        <begin position="1"/>
        <end position="20"/>
    </location>
</feature>
<evidence type="ECO:0000313" key="3">
    <source>
        <dbReference type="Proteomes" id="UP000509750"/>
    </source>
</evidence>
<accession>A0A7D5GBJ7</accession>
<dbReference type="RefSeq" id="WP_179168980.1">
    <property type="nucleotide sequence ID" value="NZ_CP058529.1"/>
</dbReference>
<dbReference type="Proteomes" id="UP000509750">
    <property type="component" value="Chromosome"/>
</dbReference>